<evidence type="ECO:0000256" key="1">
    <source>
        <dbReference type="ARBA" id="ARBA00008779"/>
    </source>
</evidence>
<evidence type="ECO:0000256" key="3">
    <source>
        <dbReference type="SAM" id="Coils"/>
    </source>
</evidence>
<dbReference type="EMBL" id="VKKZ01000020">
    <property type="protein sequence ID" value="KAA6434809.1"/>
    <property type="molecule type" value="Genomic_DNA"/>
</dbReference>
<dbReference type="GO" id="GO:0016787">
    <property type="term" value="F:hydrolase activity"/>
    <property type="evidence" value="ECO:0007669"/>
    <property type="project" value="UniProtKB-KW"/>
</dbReference>
<dbReference type="InterPro" id="IPR017850">
    <property type="entry name" value="Alkaline_phosphatase_core_sf"/>
</dbReference>
<dbReference type="InterPro" id="IPR002591">
    <property type="entry name" value="Phosphodiest/P_Trfase"/>
</dbReference>
<feature type="coiled-coil region" evidence="3">
    <location>
        <begin position="477"/>
        <end position="504"/>
    </location>
</feature>
<evidence type="ECO:0000313" key="9">
    <source>
        <dbReference type="Proteomes" id="UP001570846"/>
    </source>
</evidence>
<dbReference type="Gene3D" id="3.40.720.10">
    <property type="entry name" value="Alkaline Phosphatase, subunit A"/>
    <property type="match status" value="1"/>
</dbReference>
<feature type="chain" id="PRO_5024341676" evidence="4">
    <location>
        <begin position="21"/>
        <end position="515"/>
    </location>
</feature>
<dbReference type="EMBL" id="JBGOGF010000002">
    <property type="protein sequence ID" value="MFA1770749.1"/>
    <property type="molecule type" value="Genomic_DNA"/>
</dbReference>
<dbReference type="PROSITE" id="PS00523">
    <property type="entry name" value="SULFATASE_1"/>
    <property type="match status" value="1"/>
</dbReference>
<protein>
    <submittedName>
        <fullName evidence="6">Sulfatase</fullName>
    </submittedName>
</protein>
<gene>
    <name evidence="7" type="ORF">ACD591_05555</name>
    <name evidence="6" type="ORF">FOE74_11610</name>
</gene>
<keyword evidence="4" id="KW-0732">Signal</keyword>
<dbReference type="OrthoDB" id="976866at2"/>
<dbReference type="RefSeq" id="WP_149098751.1">
    <property type="nucleotide sequence ID" value="NZ_BMMG01000003.1"/>
</dbReference>
<dbReference type="PROSITE" id="PS00149">
    <property type="entry name" value="SULFATASE_2"/>
    <property type="match status" value="1"/>
</dbReference>
<comment type="caution">
    <text evidence="6">The sequence shown here is derived from an EMBL/GenBank/DDBJ whole genome shotgun (WGS) entry which is preliminary data.</text>
</comment>
<dbReference type="Proteomes" id="UP001570846">
    <property type="component" value="Unassembled WGS sequence"/>
</dbReference>
<keyword evidence="9" id="KW-1185">Reference proteome</keyword>
<reference evidence="6 8" key="1">
    <citation type="submission" date="2019-07" db="EMBL/GenBank/DDBJ databases">
        <authorList>
            <person name="Qu J.-H."/>
        </authorList>
    </citation>
    <scope>NUCLEOTIDE SEQUENCE [LARGE SCALE GENOMIC DNA]</scope>
    <source>
        <strain evidence="6 8">MDT1-10-3</strain>
    </source>
</reference>
<dbReference type="Pfam" id="PF16347">
    <property type="entry name" value="SGSH_C"/>
    <property type="match status" value="1"/>
</dbReference>
<evidence type="ECO:0000259" key="5">
    <source>
        <dbReference type="Pfam" id="PF16347"/>
    </source>
</evidence>
<evidence type="ECO:0000313" key="6">
    <source>
        <dbReference type="EMBL" id="KAA6434809.1"/>
    </source>
</evidence>
<evidence type="ECO:0000256" key="4">
    <source>
        <dbReference type="SAM" id="SignalP"/>
    </source>
</evidence>
<keyword evidence="3" id="KW-0175">Coiled coil</keyword>
<dbReference type="PANTHER" id="PTHR43108">
    <property type="entry name" value="N-ACETYLGLUCOSAMINE-6-SULFATASE FAMILY MEMBER"/>
    <property type="match status" value="1"/>
</dbReference>
<reference evidence="7 9" key="3">
    <citation type="submission" date="2024-08" db="EMBL/GenBank/DDBJ databases">
        <authorList>
            <person name="Wei W."/>
        </authorList>
    </citation>
    <scope>NUCLEOTIDE SEQUENCE [LARGE SCALE GENOMIC DNA]</scope>
    <source>
        <strain evidence="7 9">XU2</strain>
    </source>
</reference>
<name>A0A5M8QFN5_9BACT</name>
<evidence type="ECO:0000313" key="7">
    <source>
        <dbReference type="EMBL" id="MFA1770749.1"/>
    </source>
</evidence>
<dbReference type="SUPFAM" id="SSF53649">
    <property type="entry name" value="Alkaline phosphatase-like"/>
    <property type="match status" value="1"/>
</dbReference>
<dbReference type="InterPro" id="IPR032506">
    <property type="entry name" value="SGSH_C"/>
</dbReference>
<dbReference type="InterPro" id="IPR024607">
    <property type="entry name" value="Sulfatase_CS"/>
</dbReference>
<proteinExistence type="inferred from homology"/>
<comment type="similarity">
    <text evidence="1">Belongs to the sulfatase family.</text>
</comment>
<dbReference type="AlphaFoldDB" id="A0A5M8QFN5"/>
<evidence type="ECO:0000256" key="2">
    <source>
        <dbReference type="ARBA" id="ARBA00022801"/>
    </source>
</evidence>
<organism evidence="6 8">
    <name type="scientific">Rufibacter glacialis</name>
    <dbReference type="NCBI Taxonomy" id="1259555"/>
    <lineage>
        <taxon>Bacteria</taxon>
        <taxon>Pseudomonadati</taxon>
        <taxon>Bacteroidota</taxon>
        <taxon>Cytophagia</taxon>
        <taxon>Cytophagales</taxon>
        <taxon>Hymenobacteraceae</taxon>
        <taxon>Rufibacter</taxon>
    </lineage>
</organism>
<feature type="domain" description="N-sulphoglucosamine sulphohydrolase C-terminal" evidence="5">
    <location>
        <begin position="346"/>
        <end position="496"/>
    </location>
</feature>
<keyword evidence="2" id="KW-0378">Hydrolase</keyword>
<dbReference type="Pfam" id="PF01663">
    <property type="entry name" value="Phosphodiest"/>
    <property type="match status" value="1"/>
</dbReference>
<dbReference type="CDD" id="cd16031">
    <property type="entry name" value="G6S_like"/>
    <property type="match status" value="1"/>
</dbReference>
<evidence type="ECO:0000313" key="8">
    <source>
        <dbReference type="Proteomes" id="UP000323866"/>
    </source>
</evidence>
<reference evidence="6 8" key="2">
    <citation type="submission" date="2019-09" db="EMBL/GenBank/DDBJ databases">
        <title>A bacterium isolated from glacier soil.</title>
        <authorList>
            <person name="Liu Q."/>
        </authorList>
    </citation>
    <scope>NUCLEOTIDE SEQUENCE [LARGE SCALE GENOMIC DNA]</scope>
    <source>
        <strain evidence="6 8">MDT1-10-3</strain>
    </source>
</reference>
<accession>A0A5M8QFN5</accession>
<feature type="signal peptide" evidence="4">
    <location>
        <begin position="1"/>
        <end position="20"/>
    </location>
</feature>
<sequence length="515" mass="59124">MKKFFLLMVSGLLLLSSASGQQKSAKPNIIIIISDDHAFQAISAYGGGKLMQTPNIDRIAREGARFNKAYVTNSICGPSRAVILTGKYSHKNGFKDNETSNFNGNQDTFVKRLGANGYSTAWIGKWHLQSEPKGFDFWQVYPDQGHYYNPDFLLMDGSKKRVEGYVTNLTEDLAEEWLDKRDKDKPFCLVIGQKATHRTWIPDTVDMGLFDKKTFPLPATFYDTYQNREAAKVQDMSIAKTMIMGYDLKMFPKEREIADENITRMNPAQRAKFDAYYQPIQADLEAKKLQGKALVEWKYQRYMRDYLSTAASLDRNIGRTLDYLDKHNLAQNTIVIYMSDQGFYLGEHGWFDKRFMYEESFRTPLVMRYPGKIKPGTTTNELVMNLDIGPTLLDAAGVKIPQEMQGESFLPLVTGQKAKGRDAIYYHYYENGEHSVSPHFGIKGKRYKLIHFYKRVNTWELYDLEKDPQELTNLYGKKGYESITANLKKELEQLIKKYEDEDAQKLLAQGAGKAL</sequence>
<dbReference type="PANTHER" id="PTHR43108:SF6">
    <property type="entry name" value="N-SULPHOGLUCOSAMINE SULPHOHYDROLASE"/>
    <property type="match status" value="1"/>
</dbReference>
<dbReference type="Proteomes" id="UP000323866">
    <property type="component" value="Unassembled WGS sequence"/>
</dbReference>